<reference evidence="4" key="1">
    <citation type="journal article" date="2019" name="Syst. Appl. Microbiol.">
        <title>Flavobacterium circumlabens sp. nov. and Flavobacterium cupreum sp. nov., two psychrotrophic species isolated from Antarctic environmental samples.</title>
        <authorList>
            <person name="Kralova S."/>
            <person name="Busse H.-J."/>
            <person name="Svec P."/>
            <person name="Maslanova I."/>
            <person name="Stankova E."/>
            <person name="Bartak M."/>
            <person name="Sedlacek I."/>
        </authorList>
    </citation>
    <scope>NUCLEOTIDE SEQUENCE [LARGE SCALE GENOMIC DNA]</scope>
    <source>
        <strain evidence="4">CCM 8825</strain>
    </source>
</reference>
<keyword evidence="1" id="KW-0732">Signal</keyword>
<keyword evidence="3" id="KW-0378">Hydrolase</keyword>
<dbReference type="Pfam" id="PF00144">
    <property type="entry name" value="Beta-lactamase"/>
    <property type="match status" value="1"/>
</dbReference>
<evidence type="ECO:0000313" key="3">
    <source>
        <dbReference type="EMBL" id="RUT68364.1"/>
    </source>
</evidence>
<dbReference type="Proteomes" id="UP000288102">
    <property type="component" value="Unassembled WGS sequence"/>
</dbReference>
<dbReference type="InterPro" id="IPR001466">
    <property type="entry name" value="Beta-lactam-related"/>
</dbReference>
<dbReference type="RefSeq" id="WP_127340410.1">
    <property type="nucleotide sequence ID" value="NZ_QWDM01000018.1"/>
</dbReference>
<evidence type="ECO:0000259" key="2">
    <source>
        <dbReference type="Pfam" id="PF00144"/>
    </source>
</evidence>
<accession>A0A434A1W1</accession>
<keyword evidence="4" id="KW-1185">Reference proteome</keyword>
<dbReference type="Gene3D" id="3.40.710.10">
    <property type="entry name" value="DD-peptidase/beta-lactamase superfamily"/>
    <property type="match status" value="1"/>
</dbReference>
<feature type="signal peptide" evidence="1">
    <location>
        <begin position="1"/>
        <end position="18"/>
    </location>
</feature>
<feature type="domain" description="Beta-lactamase-related" evidence="2">
    <location>
        <begin position="42"/>
        <end position="326"/>
    </location>
</feature>
<dbReference type="EMBL" id="QWDM01000018">
    <property type="protein sequence ID" value="RUT68364.1"/>
    <property type="molecule type" value="Genomic_DNA"/>
</dbReference>
<organism evidence="3 4">
    <name type="scientific">Flavobacterium cupreum</name>
    <dbReference type="NCBI Taxonomy" id="2133766"/>
    <lineage>
        <taxon>Bacteria</taxon>
        <taxon>Pseudomonadati</taxon>
        <taxon>Bacteroidota</taxon>
        <taxon>Flavobacteriia</taxon>
        <taxon>Flavobacteriales</taxon>
        <taxon>Flavobacteriaceae</taxon>
        <taxon>Flavobacterium</taxon>
    </lineage>
</organism>
<evidence type="ECO:0000313" key="4">
    <source>
        <dbReference type="Proteomes" id="UP000288102"/>
    </source>
</evidence>
<dbReference type="GO" id="GO:0016787">
    <property type="term" value="F:hydrolase activity"/>
    <property type="evidence" value="ECO:0007669"/>
    <property type="project" value="UniProtKB-KW"/>
</dbReference>
<dbReference type="InterPro" id="IPR012338">
    <property type="entry name" value="Beta-lactam/transpept-like"/>
</dbReference>
<dbReference type="OrthoDB" id="9793489at2"/>
<sequence length="346" mass="39542">MKKINLVIILFLSINMFAQQNDNYSAKIDSLIKNTNPRSFNGVVLIQLDGKVKYSKAFGYTDFNKKTPLKITDHFSTMSIAKQITATLILQQAEKGTIDLNIPIRNYLPDLKYNWADTITIYQLLNHTSGLDSENLDKPLKFVSGTAFSYSNVGYYLAGKILEKQSHKSYQELVTALFKKCEMKNSYYPTQSNSTFLTKGHTIKKDGTFKLNEHSYFTPEEYFASHLIVTAPDLAKWDECLHNGKLLKSATYKMMTNYSITNVHPLFGKKPIGYGYGLRINDKDSINEIGHTGFHPREGFTAVNLYYPKTKTSVIVMENQANENFDIAYYFEQEIRAIVKQTNLLK</sequence>
<feature type="chain" id="PRO_5019485786" evidence="1">
    <location>
        <begin position="19"/>
        <end position="346"/>
    </location>
</feature>
<evidence type="ECO:0000256" key="1">
    <source>
        <dbReference type="SAM" id="SignalP"/>
    </source>
</evidence>
<dbReference type="SUPFAM" id="SSF56601">
    <property type="entry name" value="beta-lactamase/transpeptidase-like"/>
    <property type="match status" value="1"/>
</dbReference>
<dbReference type="AlphaFoldDB" id="A0A434A1W1"/>
<proteinExistence type="predicted"/>
<dbReference type="InterPro" id="IPR050491">
    <property type="entry name" value="AmpC-like"/>
</dbReference>
<comment type="caution">
    <text evidence="3">The sequence shown here is derived from an EMBL/GenBank/DDBJ whole genome shotgun (WGS) entry which is preliminary data.</text>
</comment>
<protein>
    <submittedName>
        <fullName evidence="3">Class A beta-lactamase-related serine hydrolase</fullName>
    </submittedName>
</protein>
<name>A0A434A1W1_9FLAO</name>
<dbReference type="PANTHER" id="PTHR46825">
    <property type="entry name" value="D-ALANYL-D-ALANINE-CARBOXYPEPTIDASE/ENDOPEPTIDASE AMPH"/>
    <property type="match status" value="1"/>
</dbReference>
<dbReference type="PANTHER" id="PTHR46825:SF9">
    <property type="entry name" value="BETA-LACTAMASE-RELATED DOMAIN-CONTAINING PROTEIN"/>
    <property type="match status" value="1"/>
</dbReference>
<gene>
    <name evidence="3" type="ORF">D0817_21815</name>
</gene>